<dbReference type="EMBL" id="BMSJ01000002">
    <property type="protein sequence ID" value="GGR14831.1"/>
    <property type="molecule type" value="Genomic_DNA"/>
</dbReference>
<sequence>MDYLLFGARCALTLTLLASAVGKLRAPGDLGRTVAELGFVPRRLTGATAAAVIAAEVAAALLVWLPGTTGVAAFLGAGALLAAFTAVLVVLIRREDDVSCACFGASRTPVGPAHLVRNGVLLAVCALGVLAAAGGAGAVVPPEPSAAFAAGAIAVVVGVLVIATDTLTGLFARSE</sequence>
<comment type="caution">
    <text evidence="7">The sequence shown here is derived from an EMBL/GenBank/DDBJ whole genome shotgun (WGS) entry which is preliminary data.</text>
</comment>
<feature type="domain" description="Methylamine utilisation protein MauE" evidence="6">
    <location>
        <begin position="1"/>
        <end position="130"/>
    </location>
</feature>
<feature type="transmembrane region" description="Helical" evidence="5">
    <location>
        <begin position="6"/>
        <end position="24"/>
    </location>
</feature>
<dbReference type="GeneID" id="95457851"/>
<feature type="transmembrane region" description="Helical" evidence="5">
    <location>
        <begin position="71"/>
        <end position="92"/>
    </location>
</feature>
<evidence type="ECO:0000259" key="6">
    <source>
        <dbReference type="Pfam" id="PF07291"/>
    </source>
</evidence>
<evidence type="ECO:0000313" key="7">
    <source>
        <dbReference type="EMBL" id="GGR14831.1"/>
    </source>
</evidence>
<dbReference type="GO" id="GO:0016020">
    <property type="term" value="C:membrane"/>
    <property type="evidence" value="ECO:0007669"/>
    <property type="project" value="UniProtKB-SubCell"/>
</dbReference>
<reference evidence="7 8" key="1">
    <citation type="journal article" date="2014" name="Int. J. Syst. Evol. Microbiol.">
        <title>Complete genome sequence of Corynebacterium casei LMG S-19264T (=DSM 44701T), isolated from a smear-ripened cheese.</title>
        <authorList>
            <consortium name="US DOE Joint Genome Institute (JGI-PGF)"/>
            <person name="Walter F."/>
            <person name="Albersmeier A."/>
            <person name="Kalinowski J."/>
            <person name="Ruckert C."/>
        </authorList>
    </citation>
    <scope>NUCLEOTIDE SEQUENCE [LARGE SCALE GENOMIC DNA]</scope>
    <source>
        <strain evidence="7 8">JCM 4205</strain>
    </source>
</reference>
<feature type="transmembrane region" description="Helical" evidence="5">
    <location>
        <begin position="120"/>
        <end position="140"/>
    </location>
</feature>
<organism evidence="7 8">
    <name type="scientific">Streptomyces cinereoruber</name>
    <dbReference type="NCBI Taxonomy" id="67260"/>
    <lineage>
        <taxon>Bacteria</taxon>
        <taxon>Bacillati</taxon>
        <taxon>Actinomycetota</taxon>
        <taxon>Actinomycetes</taxon>
        <taxon>Kitasatosporales</taxon>
        <taxon>Streptomycetaceae</taxon>
        <taxon>Streptomyces</taxon>
    </lineage>
</organism>
<evidence type="ECO:0000256" key="1">
    <source>
        <dbReference type="ARBA" id="ARBA00004141"/>
    </source>
</evidence>
<dbReference type="Pfam" id="PF07291">
    <property type="entry name" value="MauE"/>
    <property type="match status" value="1"/>
</dbReference>
<comment type="subcellular location">
    <subcellularLocation>
        <location evidence="1">Membrane</location>
        <topology evidence="1">Multi-pass membrane protein</topology>
    </subcellularLocation>
</comment>
<dbReference type="GO" id="GO:0030416">
    <property type="term" value="P:methylamine metabolic process"/>
    <property type="evidence" value="ECO:0007669"/>
    <property type="project" value="InterPro"/>
</dbReference>
<evidence type="ECO:0000256" key="2">
    <source>
        <dbReference type="ARBA" id="ARBA00022692"/>
    </source>
</evidence>
<evidence type="ECO:0000313" key="8">
    <source>
        <dbReference type="Proteomes" id="UP000642014"/>
    </source>
</evidence>
<keyword evidence="3 5" id="KW-1133">Transmembrane helix</keyword>
<dbReference type="AlphaFoldDB" id="A0AAV4KEN1"/>
<feature type="transmembrane region" description="Helical" evidence="5">
    <location>
        <begin position="146"/>
        <end position="172"/>
    </location>
</feature>
<proteinExistence type="predicted"/>
<evidence type="ECO:0000256" key="4">
    <source>
        <dbReference type="ARBA" id="ARBA00023136"/>
    </source>
</evidence>
<dbReference type="Proteomes" id="UP000642014">
    <property type="component" value="Unassembled WGS sequence"/>
</dbReference>
<dbReference type="RefSeq" id="WP_063915183.1">
    <property type="nucleotide sequence ID" value="NZ_BMSJ01000002.1"/>
</dbReference>
<protein>
    <recommendedName>
        <fullName evidence="6">Methylamine utilisation protein MauE domain-containing protein</fullName>
    </recommendedName>
</protein>
<dbReference type="InterPro" id="IPR009908">
    <property type="entry name" value="Methylamine_util_MauE"/>
</dbReference>
<gene>
    <name evidence="7" type="ORF">GCM10010497_16360</name>
</gene>
<evidence type="ECO:0000256" key="5">
    <source>
        <dbReference type="SAM" id="Phobius"/>
    </source>
</evidence>
<evidence type="ECO:0000256" key="3">
    <source>
        <dbReference type="ARBA" id="ARBA00022989"/>
    </source>
</evidence>
<feature type="transmembrane region" description="Helical" evidence="5">
    <location>
        <begin position="44"/>
        <end position="65"/>
    </location>
</feature>
<accession>A0AAV4KEN1</accession>
<name>A0AAV4KEN1_9ACTN</name>
<keyword evidence="2 5" id="KW-0812">Transmembrane</keyword>
<keyword evidence="4 5" id="KW-0472">Membrane</keyword>